<dbReference type="Gene3D" id="3.20.20.450">
    <property type="entry name" value="EAL domain"/>
    <property type="match status" value="1"/>
</dbReference>
<protein>
    <submittedName>
        <fullName evidence="3">EAL domain-containing protein</fullName>
    </submittedName>
</protein>
<evidence type="ECO:0000259" key="2">
    <source>
        <dbReference type="SMART" id="SM00052"/>
    </source>
</evidence>
<evidence type="ECO:0000256" key="1">
    <source>
        <dbReference type="SAM" id="MobiDB-lite"/>
    </source>
</evidence>
<name>A0ABT4TGQ1_9ACTN</name>
<dbReference type="EMBL" id="JAQFWP010000006">
    <property type="protein sequence ID" value="MDA2803879.1"/>
    <property type="molecule type" value="Genomic_DNA"/>
</dbReference>
<dbReference type="InterPro" id="IPR046342">
    <property type="entry name" value="CBS_dom_sf"/>
</dbReference>
<organism evidence="3 4">
    <name type="scientific">Nocardiopsis suaedae</name>
    <dbReference type="NCBI Taxonomy" id="3018444"/>
    <lineage>
        <taxon>Bacteria</taxon>
        <taxon>Bacillati</taxon>
        <taxon>Actinomycetota</taxon>
        <taxon>Actinomycetes</taxon>
        <taxon>Streptosporangiales</taxon>
        <taxon>Nocardiopsidaceae</taxon>
        <taxon>Nocardiopsis</taxon>
    </lineage>
</organism>
<evidence type="ECO:0000313" key="4">
    <source>
        <dbReference type="Proteomes" id="UP001165685"/>
    </source>
</evidence>
<dbReference type="Proteomes" id="UP001165685">
    <property type="component" value="Unassembled WGS sequence"/>
</dbReference>
<sequence length="378" mass="39197">MPSPTSARTTGPQQAVARPEAPPVYRPVVDLESGVVLAVEAEAASATAPSDDSAAHAERLIRLARRVASDEALLPLILPVPAAAAAASPDVTGQLELVLRRTGRRPRDITVMLGPDLAELPRAAAVRAASHVRDSGFRCAFATAAVPVDVILDQAPFLMRLPRNLVSGLPGDERSAAVVEGMARIARSAGVYPMAPGISSVDQLAALREAGVRLGYGPLFADDSWTPGAKVRPLPEIPPGRGGGGQEGPPVSTFIGPPVALEQDATAAEVLDAFTNDPVLNSIILLDHRERPVALLDRSRFLLSVSGPYGHALHAARPARRLADPPKTVPLHTTAMEALRAAGASGERVHDDLVAVNAFGQAVGVVAVGDVIAALSRG</sequence>
<feature type="region of interest" description="Disordered" evidence="1">
    <location>
        <begin position="1"/>
        <end position="21"/>
    </location>
</feature>
<dbReference type="RefSeq" id="WP_270676368.1">
    <property type="nucleotide sequence ID" value="NZ_JAQFWP010000006.1"/>
</dbReference>
<comment type="caution">
    <text evidence="3">The sequence shown here is derived from an EMBL/GenBank/DDBJ whole genome shotgun (WGS) entry which is preliminary data.</text>
</comment>
<accession>A0ABT4TGQ1</accession>
<feature type="domain" description="EAL" evidence="2">
    <location>
        <begin position="4"/>
        <end position="238"/>
    </location>
</feature>
<dbReference type="InterPro" id="IPR001633">
    <property type="entry name" value="EAL_dom"/>
</dbReference>
<dbReference type="SMART" id="SM00052">
    <property type="entry name" value="EAL"/>
    <property type="match status" value="1"/>
</dbReference>
<dbReference type="SUPFAM" id="SSF54631">
    <property type="entry name" value="CBS-domain pair"/>
    <property type="match status" value="1"/>
</dbReference>
<dbReference type="InterPro" id="IPR035919">
    <property type="entry name" value="EAL_sf"/>
</dbReference>
<dbReference type="SUPFAM" id="SSF141868">
    <property type="entry name" value="EAL domain-like"/>
    <property type="match status" value="1"/>
</dbReference>
<keyword evidence="4" id="KW-1185">Reference proteome</keyword>
<gene>
    <name evidence="3" type="ORF">O4U47_05100</name>
</gene>
<dbReference type="Pfam" id="PF00563">
    <property type="entry name" value="EAL"/>
    <property type="match status" value="1"/>
</dbReference>
<feature type="compositionally biased region" description="Polar residues" evidence="1">
    <location>
        <begin position="1"/>
        <end position="13"/>
    </location>
</feature>
<reference evidence="3" key="1">
    <citation type="submission" date="2023-01" db="EMBL/GenBank/DDBJ databases">
        <title>Draft genome sequence of Nocardiopsis sp. LSu2-4 isolated from halophytes.</title>
        <authorList>
            <person name="Duangmal K."/>
            <person name="Chantavorakit T."/>
        </authorList>
    </citation>
    <scope>NUCLEOTIDE SEQUENCE</scope>
    <source>
        <strain evidence="3">LSu2-4</strain>
    </source>
</reference>
<evidence type="ECO:0000313" key="3">
    <source>
        <dbReference type="EMBL" id="MDA2803879.1"/>
    </source>
</evidence>
<proteinExistence type="predicted"/>